<dbReference type="GO" id="GO:0005737">
    <property type="term" value="C:cytoplasm"/>
    <property type="evidence" value="ECO:0007669"/>
    <property type="project" value="InterPro"/>
</dbReference>
<keyword evidence="2" id="KW-0349">Heme</keyword>
<dbReference type="Gene3D" id="3.20.20.70">
    <property type="entry name" value="Aldolase class I"/>
    <property type="match status" value="1"/>
</dbReference>
<organism evidence="9">
    <name type="scientific">hot springs metagenome</name>
    <dbReference type="NCBI Taxonomy" id="433727"/>
    <lineage>
        <taxon>unclassified sequences</taxon>
        <taxon>metagenomes</taxon>
        <taxon>ecological metagenomes</taxon>
    </lineage>
</organism>
<keyword evidence="7" id="KW-0143">Chaperone</keyword>
<sequence length="399" mass="45676">MINYLYIHIPFCIKKCVYCDFYSIPFKSKIAEDYIKALCKEIEFRKGLVGNLTTIYIGGGTPTILTENEIARLFEAIKDNYAINPDNEITIEANPRTITSQKAEKLLDLGINRISIGVQSFVDNELITMGRSHNADDAVRAVKDIRNAGFKNISIDLIYATPYVKGQGSKFKGVTSSFEFQIQNWVYSLQKALELNPEHISIYELTPEVDTPLYEGIKNRRLIMPDEVVISEMYYKGIDMLKAHGYNHYEISNFARPGYECRHNLNYWNRGYNKGEYLGIGVGAHSFIAGKRISNTRDINYYIESINNNKIPIAEEHYITNDEALKEFIFLGMRKIDGIDIEFLPDKKRVLIKKAVEDLAPYGLVEIKDNHLRLTRKGLILMSEVIVQVLLSLEESRPS</sequence>
<keyword evidence="6" id="KW-0411">Iron-sulfur</keyword>
<dbReference type="SMART" id="SM00729">
    <property type="entry name" value="Elp3"/>
    <property type="match status" value="1"/>
</dbReference>
<evidence type="ECO:0000256" key="7">
    <source>
        <dbReference type="ARBA" id="ARBA00023186"/>
    </source>
</evidence>
<keyword evidence="5" id="KW-0408">Iron</keyword>
<evidence type="ECO:0000259" key="8">
    <source>
        <dbReference type="PROSITE" id="PS51918"/>
    </source>
</evidence>
<dbReference type="EMBL" id="BLAB01000001">
    <property type="protein sequence ID" value="GER94772.1"/>
    <property type="molecule type" value="Genomic_DNA"/>
</dbReference>
<reference evidence="9" key="1">
    <citation type="submission" date="2019-10" db="EMBL/GenBank/DDBJ databases">
        <title>Metagenomic sequencing of thiosulfate-disproportionating enrichment culture.</title>
        <authorList>
            <person name="Umezawa K."/>
            <person name="Kojima H."/>
            <person name="Fukui M."/>
        </authorList>
    </citation>
    <scope>NUCLEOTIDE SEQUENCE</scope>
    <source>
        <strain evidence="9">45J</strain>
    </source>
</reference>
<comment type="similarity">
    <text evidence="1">Belongs to the anaerobic coproporphyrinogen-III oxidase family. HemW subfamily.</text>
</comment>
<dbReference type="GO" id="GO:0051539">
    <property type="term" value="F:4 iron, 4 sulfur cluster binding"/>
    <property type="evidence" value="ECO:0007669"/>
    <property type="project" value="InterPro"/>
</dbReference>
<dbReference type="SFLD" id="SFLDF00562">
    <property type="entry name" value="HemN-like__clustered_with_heat"/>
    <property type="match status" value="1"/>
</dbReference>
<evidence type="ECO:0000256" key="4">
    <source>
        <dbReference type="ARBA" id="ARBA00022723"/>
    </source>
</evidence>
<dbReference type="InterPro" id="IPR004559">
    <property type="entry name" value="HemW-like"/>
</dbReference>
<dbReference type="Pfam" id="PF04055">
    <property type="entry name" value="Radical_SAM"/>
    <property type="match status" value="1"/>
</dbReference>
<dbReference type="GO" id="GO:0046872">
    <property type="term" value="F:metal ion binding"/>
    <property type="evidence" value="ECO:0007669"/>
    <property type="project" value="UniProtKB-KW"/>
</dbReference>
<dbReference type="InterPro" id="IPR006638">
    <property type="entry name" value="Elp3/MiaA/NifB-like_rSAM"/>
</dbReference>
<dbReference type="SFLD" id="SFLDG01065">
    <property type="entry name" value="anaerobic_coproporphyrinogen-I"/>
    <property type="match status" value="1"/>
</dbReference>
<dbReference type="InterPro" id="IPR007197">
    <property type="entry name" value="rSAM"/>
</dbReference>
<dbReference type="GO" id="GO:0006779">
    <property type="term" value="P:porphyrin-containing compound biosynthetic process"/>
    <property type="evidence" value="ECO:0007669"/>
    <property type="project" value="InterPro"/>
</dbReference>
<dbReference type="GO" id="GO:0004109">
    <property type="term" value="F:coproporphyrinogen oxidase activity"/>
    <property type="evidence" value="ECO:0007669"/>
    <property type="project" value="InterPro"/>
</dbReference>
<dbReference type="CDD" id="cd01335">
    <property type="entry name" value="Radical_SAM"/>
    <property type="match status" value="1"/>
</dbReference>
<keyword evidence="4" id="KW-0479">Metal-binding</keyword>
<evidence type="ECO:0000256" key="6">
    <source>
        <dbReference type="ARBA" id="ARBA00023014"/>
    </source>
</evidence>
<dbReference type="Pfam" id="PF06969">
    <property type="entry name" value="HemN_C"/>
    <property type="match status" value="1"/>
</dbReference>
<dbReference type="InterPro" id="IPR010723">
    <property type="entry name" value="HemN_C"/>
</dbReference>
<evidence type="ECO:0000256" key="2">
    <source>
        <dbReference type="ARBA" id="ARBA00022617"/>
    </source>
</evidence>
<dbReference type="AlphaFoldDB" id="A0A5J4L661"/>
<comment type="caution">
    <text evidence="9">The sequence shown here is derived from an EMBL/GenBank/DDBJ whole genome shotgun (WGS) entry which is preliminary data.</text>
</comment>
<gene>
    <name evidence="9" type="ORF">A45J_2537</name>
</gene>
<protein>
    <submittedName>
        <fullName evidence="9">Coproporphyrinogen III oxidase</fullName>
    </submittedName>
</protein>
<proteinExistence type="inferred from homology"/>
<keyword evidence="3" id="KW-0949">S-adenosyl-L-methionine</keyword>
<dbReference type="PANTHER" id="PTHR13932:SF5">
    <property type="entry name" value="RADICAL S-ADENOSYL METHIONINE DOMAIN-CONTAINING PROTEIN 1, MITOCHONDRIAL"/>
    <property type="match status" value="1"/>
</dbReference>
<dbReference type="PANTHER" id="PTHR13932">
    <property type="entry name" value="COPROPORPHYRINIGEN III OXIDASE"/>
    <property type="match status" value="1"/>
</dbReference>
<feature type="domain" description="Radical SAM core" evidence="8">
    <location>
        <begin position="1"/>
        <end position="247"/>
    </location>
</feature>
<dbReference type="InterPro" id="IPR058240">
    <property type="entry name" value="rSAM_sf"/>
</dbReference>
<name>A0A5J4L661_9ZZZZ</name>
<evidence type="ECO:0000256" key="1">
    <source>
        <dbReference type="ARBA" id="ARBA00006100"/>
    </source>
</evidence>
<accession>A0A5J4L661</accession>
<dbReference type="InterPro" id="IPR034505">
    <property type="entry name" value="Coproporphyrinogen-III_oxidase"/>
</dbReference>
<dbReference type="SFLD" id="SFLDS00029">
    <property type="entry name" value="Radical_SAM"/>
    <property type="match status" value="1"/>
</dbReference>
<dbReference type="SFLD" id="SFLDF00288">
    <property type="entry name" value="HemN-like__clustered_with_nucl"/>
    <property type="match status" value="1"/>
</dbReference>
<dbReference type="PROSITE" id="PS51918">
    <property type="entry name" value="RADICAL_SAM"/>
    <property type="match status" value="1"/>
</dbReference>
<evidence type="ECO:0000256" key="3">
    <source>
        <dbReference type="ARBA" id="ARBA00022691"/>
    </source>
</evidence>
<dbReference type="SUPFAM" id="SSF102114">
    <property type="entry name" value="Radical SAM enzymes"/>
    <property type="match status" value="1"/>
</dbReference>
<evidence type="ECO:0000256" key="5">
    <source>
        <dbReference type="ARBA" id="ARBA00023004"/>
    </source>
</evidence>
<evidence type="ECO:0000313" key="9">
    <source>
        <dbReference type="EMBL" id="GER94772.1"/>
    </source>
</evidence>
<dbReference type="NCBIfam" id="TIGR00539">
    <property type="entry name" value="hemN_rel"/>
    <property type="match status" value="1"/>
</dbReference>
<dbReference type="InterPro" id="IPR013785">
    <property type="entry name" value="Aldolase_TIM"/>
</dbReference>